<accession>A0A7M5UTK5</accession>
<dbReference type="AlphaFoldDB" id="A0A7M5UTK5"/>
<proteinExistence type="predicted"/>
<evidence type="ECO:0000256" key="1">
    <source>
        <dbReference type="SAM" id="MobiDB-lite"/>
    </source>
</evidence>
<name>A0A7M5UTK5_9CNID</name>
<reference evidence="3" key="1">
    <citation type="submission" date="2021-01" db="UniProtKB">
        <authorList>
            <consortium name="EnsemblMetazoa"/>
        </authorList>
    </citation>
    <scope>IDENTIFICATION</scope>
</reference>
<evidence type="ECO:0000313" key="3">
    <source>
        <dbReference type="EnsemblMetazoa" id="CLYHEMP004288.1"/>
    </source>
</evidence>
<evidence type="ECO:0008006" key="5">
    <source>
        <dbReference type="Google" id="ProtNLM"/>
    </source>
</evidence>
<feature type="signal peptide" evidence="2">
    <location>
        <begin position="1"/>
        <end position="23"/>
    </location>
</feature>
<organism evidence="3 4">
    <name type="scientific">Clytia hemisphaerica</name>
    <dbReference type="NCBI Taxonomy" id="252671"/>
    <lineage>
        <taxon>Eukaryota</taxon>
        <taxon>Metazoa</taxon>
        <taxon>Cnidaria</taxon>
        <taxon>Hydrozoa</taxon>
        <taxon>Hydroidolina</taxon>
        <taxon>Leptothecata</taxon>
        <taxon>Obeliida</taxon>
        <taxon>Clytiidae</taxon>
        <taxon>Clytia</taxon>
    </lineage>
</organism>
<keyword evidence="4" id="KW-1185">Reference proteome</keyword>
<feature type="chain" id="PRO_5029798286" description="Cnidarian restricted protein" evidence="2">
    <location>
        <begin position="24"/>
        <end position="291"/>
    </location>
</feature>
<keyword evidence="2" id="KW-0732">Signal</keyword>
<feature type="region of interest" description="Disordered" evidence="1">
    <location>
        <begin position="121"/>
        <end position="146"/>
    </location>
</feature>
<dbReference type="EnsemblMetazoa" id="CLYHEMT004288.1">
    <property type="protein sequence ID" value="CLYHEMP004288.1"/>
    <property type="gene ID" value="CLYHEMG004288"/>
</dbReference>
<dbReference type="Proteomes" id="UP000594262">
    <property type="component" value="Unplaced"/>
</dbReference>
<sequence>MMIGLKWCLTFLLLIQTTIVVFLQSTLFTDGYAFPNDSDLRELCSEKFKAKIIGKARLCMILLRMKPTSDTRSNKKKANEVKSHVKVVKIDESPAAIKEHPTSTTSHPKLETINTTLSTSLSSKEPSFATGLKSSLSTTRRTSTTNVQTVRQFTTHTTTPETSTPSSDAQITTLNLEENDKKHKQPFTTQKTNTQTPLISSSNKFFQHTSKSATFSTSDRPTNYRTRKILSDTLSSAPADLKERKGDNQRIDRALPDLRTDESISTSSSASMTLSLPIIIIVLSSSLLTCC</sequence>
<evidence type="ECO:0000313" key="4">
    <source>
        <dbReference type="Proteomes" id="UP000594262"/>
    </source>
</evidence>
<feature type="compositionally biased region" description="Low complexity" evidence="1">
    <location>
        <begin position="134"/>
        <end position="145"/>
    </location>
</feature>
<protein>
    <recommendedName>
        <fullName evidence="5">Cnidarian restricted protein</fullName>
    </recommendedName>
</protein>
<evidence type="ECO:0000256" key="2">
    <source>
        <dbReference type="SAM" id="SignalP"/>
    </source>
</evidence>